<accession>A0ABW1W744</accession>
<sequence length="110" mass="12916">MLNLLKNQLALIHSVNNLIENVLSDNFDISNLSIELTILYSPLMFNYERNPFCLSSIDLFAISVNQVTDQKYFKNMVWDDYDTQKFIDALLDITDHFDKSQRYAHQGDIY</sequence>
<reference evidence="2" key="1">
    <citation type="journal article" date="2019" name="Int. J. Syst. Evol. Microbiol.">
        <title>The Global Catalogue of Microorganisms (GCM) 10K type strain sequencing project: providing services to taxonomists for standard genome sequencing and annotation.</title>
        <authorList>
            <consortium name="The Broad Institute Genomics Platform"/>
            <consortium name="The Broad Institute Genome Sequencing Center for Infectious Disease"/>
            <person name="Wu L."/>
            <person name="Ma J."/>
        </authorList>
    </citation>
    <scope>NUCLEOTIDE SEQUENCE [LARGE SCALE GENOMIC DNA]</scope>
    <source>
        <strain evidence="2">CCM 2050</strain>
    </source>
</reference>
<name>A0ABW1W744_9GAMM</name>
<evidence type="ECO:0000313" key="2">
    <source>
        <dbReference type="Proteomes" id="UP001596264"/>
    </source>
</evidence>
<evidence type="ECO:0000313" key="1">
    <source>
        <dbReference type="EMBL" id="MFC6380432.1"/>
    </source>
</evidence>
<gene>
    <name evidence="1" type="ORF">ACFP58_02940</name>
</gene>
<dbReference type="EMBL" id="JBHSTZ010000007">
    <property type="protein sequence ID" value="MFC6380432.1"/>
    <property type="molecule type" value="Genomic_DNA"/>
</dbReference>
<organism evidence="1 2">
    <name type="scientific">Psychrobacter glacincola</name>
    <dbReference type="NCBI Taxonomy" id="56810"/>
    <lineage>
        <taxon>Bacteria</taxon>
        <taxon>Pseudomonadati</taxon>
        <taxon>Pseudomonadota</taxon>
        <taxon>Gammaproteobacteria</taxon>
        <taxon>Moraxellales</taxon>
        <taxon>Moraxellaceae</taxon>
        <taxon>Psychrobacter</taxon>
    </lineage>
</organism>
<proteinExistence type="predicted"/>
<comment type="caution">
    <text evidence="1">The sequence shown here is derived from an EMBL/GenBank/DDBJ whole genome shotgun (WGS) entry which is preliminary data.</text>
</comment>
<dbReference type="Proteomes" id="UP001596264">
    <property type="component" value="Unassembled WGS sequence"/>
</dbReference>
<dbReference type="RefSeq" id="WP_201562731.1">
    <property type="nucleotide sequence ID" value="NZ_CAJGZK010000010.1"/>
</dbReference>
<protein>
    <submittedName>
        <fullName evidence="1">Uncharacterized protein</fullName>
    </submittedName>
</protein>
<keyword evidence="2" id="KW-1185">Reference proteome</keyword>